<proteinExistence type="predicted"/>
<protein>
    <recommendedName>
        <fullName evidence="1">Histone acetyltransferase Rv0428c-like SH3 domain-containing protein</fullName>
    </recommendedName>
</protein>
<accession>A0ABY5KSI9</accession>
<reference evidence="2 3" key="1">
    <citation type="submission" date="2022-07" db="EMBL/GenBank/DDBJ databases">
        <title>Novel species in genus cellulomonas.</title>
        <authorList>
            <person name="Ye L."/>
        </authorList>
    </citation>
    <scope>NUCLEOTIDE SEQUENCE [LARGE SCALE GENOMIC DNA]</scope>
    <source>
        <strain evidence="3">zg-B89</strain>
    </source>
</reference>
<evidence type="ECO:0000313" key="2">
    <source>
        <dbReference type="EMBL" id="UUI72823.1"/>
    </source>
</evidence>
<evidence type="ECO:0000259" key="1">
    <source>
        <dbReference type="Pfam" id="PF24551"/>
    </source>
</evidence>
<dbReference type="Pfam" id="PF24551">
    <property type="entry name" value="SH3_Rv0428c"/>
    <property type="match status" value="1"/>
</dbReference>
<dbReference type="Proteomes" id="UP001316384">
    <property type="component" value="Chromosome"/>
</dbReference>
<feature type="domain" description="Histone acetyltransferase Rv0428c-like SH3" evidence="1">
    <location>
        <begin position="10"/>
        <end position="75"/>
    </location>
</feature>
<name>A0ABY5KSI9_9CELL</name>
<sequence>MSPDTWRTWPAGTRVVVRRRRDDLPPGAVTGTLRGGEPPFTDVLGDVVAVDDDGLTVRTRRGDVHVPAQDVVRAKVVPPPPARRHRRGDGPS</sequence>
<dbReference type="InterPro" id="IPR056934">
    <property type="entry name" value="SH3_Rv0428c"/>
</dbReference>
<evidence type="ECO:0000313" key="3">
    <source>
        <dbReference type="Proteomes" id="UP001316384"/>
    </source>
</evidence>
<dbReference type="RefSeq" id="WP_227578401.1">
    <property type="nucleotide sequence ID" value="NZ_CP101987.1"/>
</dbReference>
<gene>
    <name evidence="2" type="ORF">NP048_05070</name>
</gene>
<dbReference type="EMBL" id="CP101987">
    <property type="protein sequence ID" value="UUI72823.1"/>
    <property type="molecule type" value="Genomic_DNA"/>
</dbReference>
<keyword evidence="3" id="KW-1185">Reference proteome</keyword>
<organism evidence="2 3">
    <name type="scientific">Cellulomonas xiejunii</name>
    <dbReference type="NCBI Taxonomy" id="2968083"/>
    <lineage>
        <taxon>Bacteria</taxon>
        <taxon>Bacillati</taxon>
        <taxon>Actinomycetota</taxon>
        <taxon>Actinomycetes</taxon>
        <taxon>Micrococcales</taxon>
        <taxon>Cellulomonadaceae</taxon>
        <taxon>Cellulomonas</taxon>
    </lineage>
</organism>